<protein>
    <submittedName>
        <fullName evidence="1">Phage head completion protein (GPL)</fullName>
    </submittedName>
</protein>
<dbReference type="Pfam" id="PF05926">
    <property type="entry name" value="Phage_GPL"/>
    <property type="match status" value="1"/>
</dbReference>
<dbReference type="InterPro" id="IPR009225">
    <property type="entry name" value="Phage_head_completion_GpL"/>
</dbReference>
<dbReference type="OrthoDB" id="6312934at2"/>
<proteinExistence type="predicted"/>
<dbReference type="RefSeq" id="WP_097121273.1">
    <property type="nucleotide sequence ID" value="NZ_OCND01000002.1"/>
</dbReference>
<gene>
    <name evidence="1" type="ORF">SAMN06296416_102539</name>
</gene>
<dbReference type="Proteomes" id="UP000219374">
    <property type="component" value="Unassembled WGS sequence"/>
</dbReference>
<evidence type="ECO:0000313" key="1">
    <source>
        <dbReference type="EMBL" id="SOD53691.1"/>
    </source>
</evidence>
<evidence type="ECO:0000313" key="2">
    <source>
        <dbReference type="Proteomes" id="UP000219374"/>
    </source>
</evidence>
<name>A0A286D4W4_9GAMM</name>
<sequence length="154" mass="16836">MSGFIANGTTAPATDIANGPFWPPVKPDEIRARMRLDGAIAAERLRAAVVAAMMMVNDDLADWRATQHAAGYGTLADVPTEAVDGTSRLVQLYQRAIACCAAAELTERYRSFDASDSANQRADDLTPSIDELRRDQRWAIRDLKGQSRVTVELI</sequence>
<dbReference type="EMBL" id="OCND01000002">
    <property type="protein sequence ID" value="SOD53691.1"/>
    <property type="molecule type" value="Genomic_DNA"/>
</dbReference>
<dbReference type="AlphaFoldDB" id="A0A286D4W4"/>
<keyword evidence="2" id="KW-1185">Reference proteome</keyword>
<organism evidence="1 2">
    <name type="scientific">Pseudoxanthomonas wuyuanensis</name>
    <dbReference type="NCBI Taxonomy" id="1073196"/>
    <lineage>
        <taxon>Bacteria</taxon>
        <taxon>Pseudomonadati</taxon>
        <taxon>Pseudomonadota</taxon>
        <taxon>Gammaproteobacteria</taxon>
        <taxon>Lysobacterales</taxon>
        <taxon>Lysobacteraceae</taxon>
        <taxon>Pseudoxanthomonas</taxon>
    </lineage>
</organism>
<reference evidence="1 2" key="1">
    <citation type="submission" date="2017-09" db="EMBL/GenBank/DDBJ databases">
        <authorList>
            <person name="Ehlers B."/>
            <person name="Leendertz F.H."/>
        </authorList>
    </citation>
    <scope>NUCLEOTIDE SEQUENCE [LARGE SCALE GENOMIC DNA]</scope>
    <source>
        <strain evidence="1 2">CGMCC 1.10978</strain>
    </source>
</reference>
<accession>A0A286D4W4</accession>